<reference evidence="1 2" key="1">
    <citation type="submission" date="2022-06" db="EMBL/GenBank/DDBJ databases">
        <title>Genomic Encyclopedia of Archaeal and Bacterial Type Strains, Phase II (KMG-II): from individual species to whole genera.</title>
        <authorList>
            <person name="Goeker M."/>
        </authorList>
    </citation>
    <scope>NUCLEOTIDE SEQUENCE [LARGE SCALE GENOMIC DNA]</scope>
    <source>
        <strain evidence="1 2">DSM 44255</strain>
    </source>
</reference>
<name>A0ABT1IJU6_9PSEU</name>
<gene>
    <name evidence="1" type="ORF">LV75_005450</name>
</gene>
<evidence type="ECO:0000313" key="1">
    <source>
        <dbReference type="EMBL" id="MCP2272924.1"/>
    </source>
</evidence>
<protein>
    <recommendedName>
        <fullName evidence="3">Uridine kinase</fullName>
    </recommendedName>
</protein>
<proteinExistence type="predicted"/>
<sequence length="211" mass="22684">MRLRPVSPDVVADELTAMVHSRAGAGWAGVAVDGAPPSAPGELADAVGERLRVLGHPVLRVSAADFLRPASLRFERGKRDPDARYELWLDEGGLRREVLAPLGVGGTGKVLPALWNATTDRATRAEYVVLPPGGVVLIDGELLLGRGLPLDVTAHLWLSAPALARRLPEDEHWALPAFARYDAEVRPLHTADLGVRVDDPRHPAVLDDAPR</sequence>
<dbReference type="InterPro" id="IPR027417">
    <property type="entry name" value="P-loop_NTPase"/>
</dbReference>
<evidence type="ECO:0008006" key="3">
    <source>
        <dbReference type="Google" id="ProtNLM"/>
    </source>
</evidence>
<comment type="caution">
    <text evidence="1">The sequence shown here is derived from an EMBL/GenBank/DDBJ whole genome shotgun (WGS) entry which is preliminary data.</text>
</comment>
<dbReference type="EMBL" id="JAMTCO010000014">
    <property type="protein sequence ID" value="MCP2272924.1"/>
    <property type="molecule type" value="Genomic_DNA"/>
</dbReference>
<dbReference type="Proteomes" id="UP001205185">
    <property type="component" value="Unassembled WGS sequence"/>
</dbReference>
<evidence type="ECO:0000313" key="2">
    <source>
        <dbReference type="Proteomes" id="UP001205185"/>
    </source>
</evidence>
<keyword evidence="2" id="KW-1185">Reference proteome</keyword>
<dbReference type="RefSeq" id="WP_253889851.1">
    <property type="nucleotide sequence ID" value="NZ_BAAAVB010000007.1"/>
</dbReference>
<organism evidence="1 2">
    <name type="scientific">Actinokineospora diospyrosa</name>
    <dbReference type="NCBI Taxonomy" id="103728"/>
    <lineage>
        <taxon>Bacteria</taxon>
        <taxon>Bacillati</taxon>
        <taxon>Actinomycetota</taxon>
        <taxon>Actinomycetes</taxon>
        <taxon>Pseudonocardiales</taxon>
        <taxon>Pseudonocardiaceae</taxon>
        <taxon>Actinokineospora</taxon>
    </lineage>
</organism>
<dbReference type="Gene3D" id="3.40.50.300">
    <property type="entry name" value="P-loop containing nucleotide triphosphate hydrolases"/>
    <property type="match status" value="1"/>
</dbReference>
<accession>A0ABT1IJU6</accession>